<keyword evidence="6 7" id="KW-0067">ATP-binding</keyword>
<keyword evidence="7 8" id="KW-0573">Peptidoglycan synthesis</keyword>
<keyword evidence="4 7" id="KW-0436">Ligase</keyword>
<dbReference type="GO" id="GO:0008360">
    <property type="term" value="P:regulation of cell shape"/>
    <property type="evidence" value="ECO:0007669"/>
    <property type="project" value="UniProtKB-KW"/>
</dbReference>
<dbReference type="UniPathway" id="UPA00219"/>
<keyword evidence="5 7" id="KW-0547">Nucleotide-binding</keyword>
<dbReference type="PANTHER" id="PTHR43692">
    <property type="entry name" value="UDP-N-ACETYLMURAMOYLALANINE--D-GLUTAMATE LIGASE"/>
    <property type="match status" value="1"/>
</dbReference>
<evidence type="ECO:0000259" key="10">
    <source>
        <dbReference type="Pfam" id="PF08245"/>
    </source>
</evidence>
<dbReference type="InterPro" id="IPR036565">
    <property type="entry name" value="Mur-like_cat_sf"/>
</dbReference>
<protein>
    <recommendedName>
        <fullName evidence="7 8">UDP-N-acetylmuramoylalanine--D-glutamate ligase</fullName>
        <ecNumber evidence="7 8">6.3.2.9</ecNumber>
    </recommendedName>
    <alternativeName>
        <fullName evidence="7">D-glutamic acid-adding enzyme</fullName>
    </alternativeName>
    <alternativeName>
        <fullName evidence="7">UDP-N-acetylmuramoyl-L-alanyl-D-glutamate synthetase</fullName>
    </alternativeName>
</protein>
<evidence type="ECO:0000256" key="2">
    <source>
        <dbReference type="ARBA" id="ARBA00004752"/>
    </source>
</evidence>
<dbReference type="GO" id="GO:0009252">
    <property type="term" value="P:peptidoglycan biosynthetic process"/>
    <property type="evidence" value="ECO:0007669"/>
    <property type="project" value="UniProtKB-UniRule"/>
</dbReference>
<dbReference type="Gene3D" id="3.40.50.720">
    <property type="entry name" value="NAD(P)-binding Rossmann-like Domain"/>
    <property type="match status" value="1"/>
</dbReference>
<feature type="domain" description="Mur ligase central" evidence="10">
    <location>
        <begin position="106"/>
        <end position="287"/>
    </location>
</feature>
<dbReference type="SUPFAM" id="SSF51984">
    <property type="entry name" value="MurCD N-terminal domain"/>
    <property type="match status" value="1"/>
</dbReference>
<dbReference type="InterPro" id="IPR004101">
    <property type="entry name" value="Mur_ligase_C"/>
</dbReference>
<feature type="binding site" evidence="7">
    <location>
        <begin position="108"/>
        <end position="114"/>
    </location>
    <ligand>
        <name>ATP</name>
        <dbReference type="ChEBI" id="CHEBI:30616"/>
    </ligand>
</feature>
<evidence type="ECO:0000313" key="11">
    <source>
        <dbReference type="EMBL" id="CCF99921.1"/>
    </source>
</evidence>
<proteinExistence type="inferred from homology"/>
<dbReference type="InterPro" id="IPR013221">
    <property type="entry name" value="Mur_ligase_cen"/>
</dbReference>
<gene>
    <name evidence="7 11" type="primary">murD</name>
    <name evidence="11" type="ORF">VIS_S3CCB20020</name>
</gene>
<dbReference type="EMBL" id="FO117593">
    <property type="protein sequence ID" value="CCF99921.1"/>
    <property type="molecule type" value="Genomic_DNA"/>
</dbReference>
<comment type="pathway">
    <text evidence="2 7 8">Cell wall biogenesis; peptidoglycan biosynthesis.</text>
</comment>
<feature type="domain" description="Mur ligase C-terminal" evidence="9">
    <location>
        <begin position="310"/>
        <end position="423"/>
    </location>
</feature>
<dbReference type="NCBIfam" id="TIGR01087">
    <property type="entry name" value="murD"/>
    <property type="match status" value="1"/>
</dbReference>
<keyword evidence="7 8" id="KW-0132">Cell division</keyword>
<dbReference type="Gene3D" id="3.90.190.20">
    <property type="entry name" value="Mur ligase, C-terminal domain"/>
    <property type="match status" value="1"/>
</dbReference>
<comment type="similarity">
    <text evidence="7">Belongs to the MurCDEF family.</text>
</comment>
<evidence type="ECO:0000256" key="5">
    <source>
        <dbReference type="ARBA" id="ARBA00022741"/>
    </source>
</evidence>
<dbReference type="GO" id="GO:0051301">
    <property type="term" value="P:cell division"/>
    <property type="evidence" value="ECO:0007669"/>
    <property type="project" value="UniProtKB-KW"/>
</dbReference>
<dbReference type="Pfam" id="PF02875">
    <property type="entry name" value="Mur_ligase_C"/>
    <property type="match status" value="1"/>
</dbReference>
<evidence type="ECO:0000256" key="6">
    <source>
        <dbReference type="ARBA" id="ARBA00022840"/>
    </source>
</evidence>
<reference evidence="11" key="2">
    <citation type="submission" date="2012-02" db="EMBL/GenBank/DDBJ databases">
        <authorList>
            <person name="Genoscope - CEA"/>
        </authorList>
    </citation>
    <scope>NUCLEOTIDE SEQUENCE</scope>
</reference>
<sequence length="446" mass="50247">MEKVWILGGGESGVGAALLAQKKGYEVFLSEGGSLKKKYRDVLIHHEIRFEEQAHSESWSESTVVVKSPGIPNETKIVQDIRTAGIEVISEVELAYRNCKSKFIGITGSNGKTSTTGLLFHLLEKAKLDVAVAGNIGKSICWLLTEREPEYLVVELSSFQLDDVVDFKPIIAILLNISPDHLDRYDYKLENYAEAKFRITKNQSPEDFFIYWNEDELLNAFVDSGRVKARTLSYGSKETADSAAWIEIEEESETELLNLNNKLRMSIQKLALQGRHNIYNSMAAGVAGRILDLRKEVIRDSLMDFQNIEHRLEHVVSVCGVKYINDSKATNVNSCWWALESMDRPSVWIAGGVDKGNDYSSLVELVDEKVKGIVLIGSENEKFKASFAELKIPIIEVMSMELAVREAYNMADKGDAVLLSPACASFDLFDNYEDRGHQFKYWVRHL</sequence>
<evidence type="ECO:0000256" key="3">
    <source>
        <dbReference type="ARBA" id="ARBA00022490"/>
    </source>
</evidence>
<dbReference type="PANTHER" id="PTHR43692:SF1">
    <property type="entry name" value="UDP-N-ACETYLMURAMOYLALANINE--D-GLUTAMATE LIGASE"/>
    <property type="match status" value="1"/>
</dbReference>
<dbReference type="InterPro" id="IPR036615">
    <property type="entry name" value="Mur_ligase_C_dom_sf"/>
</dbReference>
<dbReference type="GO" id="GO:0005737">
    <property type="term" value="C:cytoplasm"/>
    <property type="evidence" value="ECO:0007669"/>
    <property type="project" value="UniProtKB-SubCell"/>
</dbReference>
<dbReference type="GO" id="GO:0071555">
    <property type="term" value="P:cell wall organization"/>
    <property type="evidence" value="ECO:0007669"/>
    <property type="project" value="UniProtKB-KW"/>
</dbReference>
<comment type="function">
    <text evidence="7 8">Cell wall formation. Catalyzes the addition of glutamate to the nucleotide precursor UDP-N-acetylmuramoyl-L-alanine (UMA).</text>
</comment>
<comment type="catalytic activity">
    <reaction evidence="7 8">
        <text>UDP-N-acetyl-alpha-D-muramoyl-L-alanine + D-glutamate + ATP = UDP-N-acetyl-alpha-D-muramoyl-L-alanyl-D-glutamate + ADP + phosphate + H(+)</text>
        <dbReference type="Rhea" id="RHEA:16429"/>
        <dbReference type="ChEBI" id="CHEBI:15378"/>
        <dbReference type="ChEBI" id="CHEBI:29986"/>
        <dbReference type="ChEBI" id="CHEBI:30616"/>
        <dbReference type="ChEBI" id="CHEBI:43474"/>
        <dbReference type="ChEBI" id="CHEBI:83898"/>
        <dbReference type="ChEBI" id="CHEBI:83900"/>
        <dbReference type="ChEBI" id="CHEBI:456216"/>
        <dbReference type="EC" id="6.3.2.9"/>
    </reaction>
</comment>
<comment type="subcellular location">
    <subcellularLocation>
        <location evidence="1 7 8">Cytoplasm</location>
    </subcellularLocation>
</comment>
<dbReference type="HAMAP" id="MF_00639">
    <property type="entry name" value="MurD"/>
    <property type="match status" value="1"/>
</dbReference>
<reference evidence="11" key="1">
    <citation type="journal article" date="2012" name="Environ. Microbiol.">
        <title>Genomic content of uncultured Bacteroidetes from contrasting oceanic provinces in the North Atlantic Ocean.</title>
        <authorList>
            <person name="Gomez-Pereira P.R."/>
            <person name="Schuler M."/>
            <person name="Fuchs B.M."/>
            <person name="Bennke C."/>
            <person name="Teeling H."/>
            <person name="Waldmann J."/>
            <person name="Richter M."/>
            <person name="Barbe V."/>
            <person name="Bataille E."/>
            <person name="Glockner F.O."/>
            <person name="Amann R."/>
        </authorList>
    </citation>
    <scope>NUCLEOTIDE SEQUENCE</scope>
</reference>
<dbReference type="GO" id="GO:0008764">
    <property type="term" value="F:UDP-N-acetylmuramoylalanine-D-glutamate ligase activity"/>
    <property type="evidence" value="ECO:0007669"/>
    <property type="project" value="UniProtKB-UniRule"/>
</dbReference>
<dbReference type="InterPro" id="IPR005762">
    <property type="entry name" value="MurD"/>
</dbReference>
<dbReference type="GO" id="GO:0005524">
    <property type="term" value="F:ATP binding"/>
    <property type="evidence" value="ECO:0007669"/>
    <property type="project" value="UniProtKB-UniRule"/>
</dbReference>
<evidence type="ECO:0000256" key="4">
    <source>
        <dbReference type="ARBA" id="ARBA00022598"/>
    </source>
</evidence>
<dbReference type="AlphaFoldDB" id="H6RFW0"/>
<evidence type="ECO:0000259" key="9">
    <source>
        <dbReference type="Pfam" id="PF02875"/>
    </source>
</evidence>
<keyword evidence="7 8" id="KW-0961">Cell wall biogenesis/degradation</keyword>
<dbReference type="Pfam" id="PF21377">
    <property type="entry name" value="MurD_N"/>
    <property type="match status" value="1"/>
</dbReference>
<dbReference type="EC" id="6.3.2.9" evidence="7 8"/>
<evidence type="ECO:0000256" key="8">
    <source>
        <dbReference type="RuleBase" id="RU003664"/>
    </source>
</evidence>
<evidence type="ECO:0000256" key="1">
    <source>
        <dbReference type="ARBA" id="ARBA00004496"/>
    </source>
</evidence>
<dbReference type="SUPFAM" id="SSF53623">
    <property type="entry name" value="MurD-like peptide ligases, catalytic domain"/>
    <property type="match status" value="1"/>
</dbReference>
<keyword evidence="7 8" id="KW-0131">Cell cycle</keyword>
<name>H6RFW0_9BACT</name>
<organism evidence="11">
    <name type="scientific">uncultured Flavobacteriia bacterium</name>
    <dbReference type="NCBI Taxonomy" id="212695"/>
    <lineage>
        <taxon>Bacteria</taxon>
        <taxon>Pseudomonadati</taxon>
        <taxon>Bacteroidota</taxon>
        <taxon>Flavobacteriia</taxon>
        <taxon>environmental samples</taxon>
    </lineage>
</organism>
<keyword evidence="3 7" id="KW-0963">Cytoplasm</keyword>
<dbReference type="Gene3D" id="3.40.1190.10">
    <property type="entry name" value="Mur-like, catalytic domain"/>
    <property type="match status" value="1"/>
</dbReference>
<evidence type="ECO:0000256" key="7">
    <source>
        <dbReference type="HAMAP-Rule" id="MF_00639"/>
    </source>
</evidence>
<dbReference type="SUPFAM" id="SSF53244">
    <property type="entry name" value="MurD-like peptide ligases, peptide-binding domain"/>
    <property type="match status" value="1"/>
</dbReference>
<accession>H6RFW0</accession>
<keyword evidence="7 8" id="KW-0133">Cell shape</keyword>
<dbReference type="Pfam" id="PF08245">
    <property type="entry name" value="Mur_ligase_M"/>
    <property type="match status" value="1"/>
</dbReference>